<dbReference type="PANTHER" id="PTHR13780:SF35">
    <property type="entry name" value="LD22662P"/>
    <property type="match status" value="1"/>
</dbReference>
<evidence type="ECO:0000313" key="7">
    <source>
        <dbReference type="EMBL" id="CAA7388594.1"/>
    </source>
</evidence>
<evidence type="ECO:0000259" key="5">
    <source>
        <dbReference type="PROSITE" id="PS51371"/>
    </source>
</evidence>
<dbReference type="GO" id="GO:0009507">
    <property type="term" value="C:chloroplast"/>
    <property type="evidence" value="ECO:0007669"/>
    <property type="project" value="UniProtKB-ARBA"/>
</dbReference>
<evidence type="ECO:0000313" key="6">
    <source>
        <dbReference type="EMBL" id="CAA2614452.1"/>
    </source>
</evidence>
<sequence length="496" mass="54707">MFAAGTDPGQDVSAAAGALLIPTRFVWPYGGRRILLSGSFTRWSEHVPMSPVEGCPTVFQVICSLTPGFHQYKFFVDGEWRHDERQPFVTGKYGTVNTVFVSREPDPVTPIPGVDTPTSRMNVDVDDEMLQRMMIMAVVGIIQDVSLRVPEADIDVSRHRISLFLSAHTAYELLPDSGKVTALDINLPVKQAFHILYEQASPVAPLWDSYRGQFVGVLSAMDFILILKELGNHASNLTEEELETHTISAWKEGKQQIWRQADGHGRQSGKGLIYGGPYDSLKDIAMKILQNEVATVPIIHSSAADGSFPQLLHLASLSGILKCICRQFRHSASSLPILQQPVCAFRLGSWVPKIGDTNERPLAMLRPNSPLSAALSLLVQAQVSSIPIVDHNDSLLDIYCRSDITALAKDRAYAQFHLDEMSVQQALQLGQDASSPFGIFNGQRCQMCLRSDSLQKVMERLANPGVRRVIIVEAGSKRVEGIISLSDMFRFLLGIG</sequence>
<dbReference type="Pfam" id="PF16561">
    <property type="entry name" value="AMPK1_CBM"/>
    <property type="match status" value="1"/>
</dbReference>
<gene>
    <name evidence="6" type="ORF">SI7747_01000832</name>
    <name evidence="7" type="ORF">SI8410_01000803</name>
</gene>
<dbReference type="Gene3D" id="3.10.580.10">
    <property type="entry name" value="CBS-domain"/>
    <property type="match status" value="2"/>
</dbReference>
<dbReference type="InterPro" id="IPR046342">
    <property type="entry name" value="CBS_dom_sf"/>
</dbReference>
<dbReference type="EMBL" id="LR746264">
    <property type="protein sequence ID" value="CAA7388594.1"/>
    <property type="molecule type" value="Genomic_DNA"/>
</dbReference>
<dbReference type="OrthoDB" id="531008at2759"/>
<dbReference type="Proteomes" id="UP000663760">
    <property type="component" value="Chromosome 1"/>
</dbReference>
<dbReference type="InterPro" id="IPR013783">
    <property type="entry name" value="Ig-like_fold"/>
</dbReference>
<dbReference type="InterPro" id="IPR000644">
    <property type="entry name" value="CBS_dom"/>
</dbReference>
<keyword evidence="3 4" id="KW-0129">CBS domain</keyword>
<dbReference type="InterPro" id="IPR050511">
    <property type="entry name" value="AMPK_gamma/SDS23_families"/>
</dbReference>
<dbReference type="CDD" id="cd02859">
    <property type="entry name" value="E_set_AMPKbeta_like_N"/>
    <property type="match status" value="1"/>
</dbReference>
<dbReference type="InterPro" id="IPR014756">
    <property type="entry name" value="Ig_E-set"/>
</dbReference>
<keyword evidence="2" id="KW-0677">Repeat</keyword>
<dbReference type="FunFam" id="2.60.40.10:FF:001860">
    <property type="entry name" value="Sucrose nonfermenting 4-like protein"/>
    <property type="match status" value="1"/>
</dbReference>
<evidence type="ECO:0000313" key="8">
    <source>
        <dbReference type="Proteomes" id="UP000663760"/>
    </source>
</evidence>
<name>A0A7I8JZQ5_SPIIN</name>
<dbReference type="SUPFAM" id="SSF81296">
    <property type="entry name" value="E set domains"/>
    <property type="match status" value="1"/>
</dbReference>
<feature type="domain" description="CBS" evidence="5">
    <location>
        <begin position="173"/>
        <end position="235"/>
    </location>
</feature>
<evidence type="ECO:0000256" key="1">
    <source>
        <dbReference type="ARBA" id="ARBA00006750"/>
    </source>
</evidence>
<dbReference type="InterPro" id="IPR032640">
    <property type="entry name" value="AMPK1_CBM"/>
</dbReference>
<feature type="domain" description="CBS" evidence="5">
    <location>
        <begin position="358"/>
        <end position="420"/>
    </location>
</feature>
<dbReference type="Pfam" id="PF00571">
    <property type="entry name" value="CBS"/>
    <property type="match status" value="2"/>
</dbReference>
<dbReference type="EMBL" id="LR743588">
    <property type="protein sequence ID" value="CAA2614452.1"/>
    <property type="molecule type" value="Genomic_DNA"/>
</dbReference>
<dbReference type="Gene3D" id="2.60.40.10">
    <property type="entry name" value="Immunoglobulins"/>
    <property type="match status" value="1"/>
</dbReference>
<comment type="similarity">
    <text evidence="1">Belongs to the 5'-AMP-activated protein kinase gamma subunit family.</text>
</comment>
<evidence type="ECO:0000256" key="4">
    <source>
        <dbReference type="PROSITE-ProRule" id="PRU00703"/>
    </source>
</evidence>
<protein>
    <recommendedName>
        <fullName evidence="5">CBS domain-containing protein</fullName>
    </recommendedName>
</protein>
<dbReference type="PROSITE" id="PS51371">
    <property type="entry name" value="CBS"/>
    <property type="match status" value="2"/>
</dbReference>
<organism evidence="7 8">
    <name type="scientific">Spirodela intermedia</name>
    <name type="common">Intermediate duckweed</name>
    <dbReference type="NCBI Taxonomy" id="51605"/>
    <lineage>
        <taxon>Eukaryota</taxon>
        <taxon>Viridiplantae</taxon>
        <taxon>Streptophyta</taxon>
        <taxon>Embryophyta</taxon>
        <taxon>Tracheophyta</taxon>
        <taxon>Spermatophyta</taxon>
        <taxon>Magnoliopsida</taxon>
        <taxon>Liliopsida</taxon>
        <taxon>Araceae</taxon>
        <taxon>Lemnoideae</taxon>
        <taxon>Spirodela</taxon>
    </lineage>
</organism>
<evidence type="ECO:0000256" key="2">
    <source>
        <dbReference type="ARBA" id="ARBA00022737"/>
    </source>
</evidence>
<keyword evidence="8" id="KW-1185">Reference proteome</keyword>
<accession>A0A7I8JZQ5</accession>
<evidence type="ECO:0000256" key="3">
    <source>
        <dbReference type="ARBA" id="ARBA00023122"/>
    </source>
</evidence>
<dbReference type="SMART" id="SM00116">
    <property type="entry name" value="CBS"/>
    <property type="match status" value="3"/>
</dbReference>
<reference evidence="7" key="1">
    <citation type="submission" date="2020-02" db="EMBL/GenBank/DDBJ databases">
        <authorList>
            <person name="Scholz U."/>
            <person name="Mascher M."/>
            <person name="Fiebig A."/>
        </authorList>
    </citation>
    <scope>NUCLEOTIDE SEQUENCE</scope>
</reference>
<dbReference type="PANTHER" id="PTHR13780">
    <property type="entry name" value="AMP-ACTIVATED PROTEIN KINASE, GAMMA REGULATORY SUBUNIT"/>
    <property type="match status" value="1"/>
</dbReference>
<proteinExistence type="inferred from homology"/>
<dbReference type="SUPFAM" id="SSF54631">
    <property type="entry name" value="CBS-domain pair"/>
    <property type="match status" value="2"/>
</dbReference>
<dbReference type="AlphaFoldDB" id="A0A7I8JZQ5"/>